<feature type="domain" description="HipA N-terminal subdomain 1" evidence="5">
    <location>
        <begin position="4"/>
        <end position="107"/>
    </location>
</feature>
<dbReference type="NCBIfam" id="TIGR03071">
    <property type="entry name" value="couple_hipA"/>
    <property type="match status" value="1"/>
</dbReference>
<protein>
    <submittedName>
        <fullName evidence="6">HipA domain-containing protein</fullName>
    </submittedName>
</protein>
<dbReference type="PANTHER" id="PTHR37419">
    <property type="entry name" value="SERINE/THREONINE-PROTEIN KINASE TOXIN HIPA"/>
    <property type="match status" value="1"/>
</dbReference>
<keyword evidence="2" id="KW-0808">Transferase</keyword>
<dbReference type="InterPro" id="IPR052028">
    <property type="entry name" value="HipA_Ser/Thr_kinase"/>
</dbReference>
<name>A0ABV3P0Z0_9ACTN</name>
<evidence type="ECO:0000256" key="2">
    <source>
        <dbReference type="ARBA" id="ARBA00022679"/>
    </source>
</evidence>
<dbReference type="PANTHER" id="PTHR37419:SF1">
    <property type="entry name" value="SERINE_THREONINE-PROTEIN KINASE TOXIN HIPA"/>
    <property type="match status" value="1"/>
</dbReference>
<evidence type="ECO:0000259" key="4">
    <source>
        <dbReference type="Pfam" id="PF07804"/>
    </source>
</evidence>
<dbReference type="Pfam" id="PF13657">
    <property type="entry name" value="Couple_hipA"/>
    <property type="match status" value="1"/>
</dbReference>
<sequence>MTTLDVWLHGRRVAGVTDEAGRLVLSWAEDLLEHVPAGSPVLSVRLAAQPPSVRPPSALVRAYLGGLLPEVSTSPRSQLARRAGTSSDDVLGLLAVVGGDVAGAARFTAAGSPPAPGWLDPLADDVAVRRHLERARDDERLGDGDSSLPGVQPKTALTLVGERWHVPRAGSASTHILKPELPDRPALLHDEALSSRAAEAVGLRSAVSRVVEFDGFPALVVPRFDRHVHPATGQVSRSHQEDGAAVLGLTSDEIEAKFGWHRPAANLRALAGALADNGGDRTGLLRWATLNVLLGNTDGHAKNVAVTHRPDGRVDLAPVYDVSPHAQLGRDRLALSVNGRFSLAGVGLDDLVAEARSWRMPARPARATVEDVVERFRAWLGEVRDAADGVHPASEAAIVWVREHLERLLA</sequence>
<gene>
    <name evidence="6" type="ORF">AB1207_00820</name>
</gene>
<dbReference type="Proteomes" id="UP001555826">
    <property type="component" value="Unassembled WGS sequence"/>
</dbReference>
<evidence type="ECO:0000256" key="1">
    <source>
        <dbReference type="ARBA" id="ARBA00010164"/>
    </source>
</evidence>
<dbReference type="InterPro" id="IPR017508">
    <property type="entry name" value="HipA_N1"/>
</dbReference>
<dbReference type="EMBL" id="JBFNQN010000001">
    <property type="protein sequence ID" value="MEW9263281.1"/>
    <property type="molecule type" value="Genomic_DNA"/>
</dbReference>
<dbReference type="RefSeq" id="WP_367635876.1">
    <property type="nucleotide sequence ID" value="NZ_JBFNQN010000001.1"/>
</dbReference>
<dbReference type="InterPro" id="IPR012893">
    <property type="entry name" value="HipA-like_C"/>
</dbReference>
<evidence type="ECO:0000313" key="7">
    <source>
        <dbReference type="Proteomes" id="UP001555826"/>
    </source>
</evidence>
<organism evidence="6 7">
    <name type="scientific">Kineococcus endophyticus</name>
    <dbReference type="NCBI Taxonomy" id="1181883"/>
    <lineage>
        <taxon>Bacteria</taxon>
        <taxon>Bacillati</taxon>
        <taxon>Actinomycetota</taxon>
        <taxon>Actinomycetes</taxon>
        <taxon>Kineosporiales</taxon>
        <taxon>Kineosporiaceae</taxon>
        <taxon>Kineococcus</taxon>
    </lineage>
</organism>
<accession>A0ABV3P0Z0</accession>
<reference evidence="6 7" key="1">
    <citation type="submission" date="2024-07" db="EMBL/GenBank/DDBJ databases">
        <authorList>
            <person name="Thanompreechachai J."/>
            <person name="Duangmal K."/>
        </authorList>
    </citation>
    <scope>NUCLEOTIDE SEQUENCE [LARGE SCALE GENOMIC DNA]</scope>
    <source>
        <strain evidence="6 7">KCTC 19886</strain>
    </source>
</reference>
<feature type="domain" description="HipA-like C-terminal" evidence="4">
    <location>
        <begin position="146"/>
        <end position="379"/>
    </location>
</feature>
<proteinExistence type="inferred from homology"/>
<comment type="similarity">
    <text evidence="1">Belongs to the HipA Ser/Thr kinase family.</text>
</comment>
<dbReference type="Pfam" id="PF07804">
    <property type="entry name" value="HipA_C"/>
    <property type="match status" value="1"/>
</dbReference>
<evidence type="ECO:0000256" key="3">
    <source>
        <dbReference type="ARBA" id="ARBA00022777"/>
    </source>
</evidence>
<comment type="caution">
    <text evidence="6">The sequence shown here is derived from an EMBL/GenBank/DDBJ whole genome shotgun (WGS) entry which is preliminary data.</text>
</comment>
<evidence type="ECO:0000313" key="6">
    <source>
        <dbReference type="EMBL" id="MEW9263281.1"/>
    </source>
</evidence>
<keyword evidence="7" id="KW-1185">Reference proteome</keyword>
<evidence type="ECO:0000259" key="5">
    <source>
        <dbReference type="Pfam" id="PF13657"/>
    </source>
</evidence>
<keyword evidence="3" id="KW-0418">Kinase</keyword>